<accession>A0A6G8RXR3</accession>
<dbReference type="RefSeq" id="WP_166224944.1">
    <property type="nucleotide sequence ID" value="NZ_CP049801.1"/>
</dbReference>
<dbReference type="AlphaFoldDB" id="A0A6G8RXR3"/>
<name>A0A6G8RXR3_9GAMM</name>
<dbReference type="KEGG" id="asha:G8E00_12110"/>
<sequence length="189" mass="22187">MKISLILTLILLFITASSWSAPRKPFSKDYKDFEGKTFSNLRVQNKVFYELTFEDGRCLKREVLHNRLSPKIAMDNDPFDDVWTFDTKSIGMPFQPLGVDYLEYKLPAKTELIFRVKKYSIDQRVYKSCSHYGIYTFKSKKNYELLDNTGSDDCKFTINQIMKDGTRKEVKPIRLLSANNELDYCKLKK</sequence>
<feature type="signal peptide" evidence="1">
    <location>
        <begin position="1"/>
        <end position="20"/>
    </location>
</feature>
<feature type="chain" id="PRO_5026274489" evidence="1">
    <location>
        <begin position="21"/>
        <end position="189"/>
    </location>
</feature>
<protein>
    <submittedName>
        <fullName evidence="2">Uncharacterized protein</fullName>
    </submittedName>
</protein>
<evidence type="ECO:0000313" key="2">
    <source>
        <dbReference type="EMBL" id="QIO06640.1"/>
    </source>
</evidence>
<evidence type="ECO:0000313" key="3">
    <source>
        <dbReference type="Proteomes" id="UP000502297"/>
    </source>
</evidence>
<proteinExistence type="predicted"/>
<organism evidence="2 3">
    <name type="scientific">Acinetobacter shaoyimingii</name>
    <dbReference type="NCBI Taxonomy" id="2715164"/>
    <lineage>
        <taxon>Bacteria</taxon>
        <taxon>Pseudomonadati</taxon>
        <taxon>Pseudomonadota</taxon>
        <taxon>Gammaproteobacteria</taxon>
        <taxon>Moraxellales</taxon>
        <taxon>Moraxellaceae</taxon>
        <taxon>Acinetobacter</taxon>
    </lineage>
</organism>
<gene>
    <name evidence="2" type="ORF">G8E00_12110</name>
</gene>
<dbReference type="EMBL" id="CP049801">
    <property type="protein sequence ID" value="QIO06640.1"/>
    <property type="molecule type" value="Genomic_DNA"/>
</dbReference>
<evidence type="ECO:0000256" key="1">
    <source>
        <dbReference type="SAM" id="SignalP"/>
    </source>
</evidence>
<dbReference type="Proteomes" id="UP000502297">
    <property type="component" value="Chromosome"/>
</dbReference>
<keyword evidence="3" id="KW-1185">Reference proteome</keyword>
<reference evidence="2 3" key="1">
    <citation type="submission" date="2020-03" db="EMBL/GenBank/DDBJ databases">
        <authorList>
            <person name="Zhu W."/>
        </authorList>
    </citation>
    <scope>NUCLEOTIDE SEQUENCE [LARGE SCALE GENOMIC DNA]</scope>
    <source>
        <strain evidence="2 3">323-1</strain>
    </source>
</reference>
<keyword evidence="1" id="KW-0732">Signal</keyword>